<dbReference type="SUPFAM" id="SSF52540">
    <property type="entry name" value="P-loop containing nucleoside triphosphate hydrolases"/>
    <property type="match status" value="1"/>
</dbReference>
<dbReference type="KEGG" id="bman:114249911"/>
<sequence>MENSDSFAILDINLSDKDKDELKTNDGNKKSPITTVIKIQRDRGERDYIGFATLPEQVHRKSVKRGFDFTLMVVGESGLGKSTLINSLFLGDLYKNRKIPDVQDRIEKTTTIEKKTMEIEERGVKLRLTIVDTPGFGDAINCEDSWRVCSAYIDEQFRQYFTDESGLNRRHMQDNRVHCCLYFVPPWAHRYASLRKLILFIVFFVGKVSHLRHC</sequence>
<accession>A0A6J2KER9</accession>
<dbReference type="OrthoDB" id="416553at2759"/>
<dbReference type="Pfam" id="PF00735">
    <property type="entry name" value="Septin"/>
    <property type="match status" value="1"/>
</dbReference>
<dbReference type="RefSeq" id="XP_028039427.1">
    <property type="nucleotide sequence ID" value="XM_028183626.1"/>
</dbReference>
<dbReference type="InterPro" id="IPR027417">
    <property type="entry name" value="P-loop_NTPase"/>
</dbReference>
<keyword evidence="2" id="KW-1185">Reference proteome</keyword>
<dbReference type="GeneID" id="114249911"/>
<proteinExistence type="predicted"/>
<evidence type="ECO:0000313" key="2">
    <source>
        <dbReference type="Proteomes" id="UP000504629"/>
    </source>
</evidence>
<evidence type="ECO:0000313" key="3">
    <source>
        <dbReference type="RefSeq" id="XP_028039427.1"/>
    </source>
</evidence>
<gene>
    <name evidence="3" type="primary">LOC114249911</name>
</gene>
<organism evidence="2 3">
    <name type="scientific">Bombyx mandarina</name>
    <name type="common">Wild silk moth</name>
    <name type="synonym">Wild silkworm</name>
    <dbReference type="NCBI Taxonomy" id="7092"/>
    <lineage>
        <taxon>Eukaryota</taxon>
        <taxon>Metazoa</taxon>
        <taxon>Ecdysozoa</taxon>
        <taxon>Arthropoda</taxon>
        <taxon>Hexapoda</taxon>
        <taxon>Insecta</taxon>
        <taxon>Pterygota</taxon>
        <taxon>Neoptera</taxon>
        <taxon>Endopterygota</taxon>
        <taxon>Lepidoptera</taxon>
        <taxon>Glossata</taxon>
        <taxon>Ditrysia</taxon>
        <taxon>Bombycoidea</taxon>
        <taxon>Bombycidae</taxon>
        <taxon>Bombycinae</taxon>
        <taxon>Bombyx</taxon>
    </lineage>
</organism>
<dbReference type="AlphaFoldDB" id="A0A6J2KER9"/>
<dbReference type="GO" id="GO:0005525">
    <property type="term" value="F:GTP binding"/>
    <property type="evidence" value="ECO:0007669"/>
    <property type="project" value="InterPro"/>
</dbReference>
<feature type="domain" description="Septin-type G" evidence="1">
    <location>
        <begin position="65"/>
        <end position="214"/>
    </location>
</feature>
<protein>
    <submittedName>
        <fullName evidence="3">Septin-2-like isoform X1</fullName>
    </submittedName>
</protein>
<dbReference type="PANTHER" id="PTHR18884">
    <property type="entry name" value="SEPTIN"/>
    <property type="match status" value="1"/>
</dbReference>
<name>A0A6J2KER9_BOMMA</name>
<dbReference type="Proteomes" id="UP000504629">
    <property type="component" value="Unplaced"/>
</dbReference>
<dbReference type="Gene3D" id="3.40.50.300">
    <property type="entry name" value="P-loop containing nucleotide triphosphate hydrolases"/>
    <property type="match status" value="1"/>
</dbReference>
<dbReference type="PROSITE" id="PS51719">
    <property type="entry name" value="G_SEPTIN"/>
    <property type="match status" value="1"/>
</dbReference>
<dbReference type="InterPro" id="IPR030379">
    <property type="entry name" value="G_SEPTIN_dom"/>
</dbReference>
<reference evidence="3" key="1">
    <citation type="submission" date="2025-08" db="UniProtKB">
        <authorList>
            <consortium name="RefSeq"/>
        </authorList>
    </citation>
    <scope>IDENTIFICATION</scope>
    <source>
        <tissue evidence="3">Silk gland</tissue>
    </source>
</reference>
<evidence type="ECO:0000259" key="1">
    <source>
        <dbReference type="PROSITE" id="PS51719"/>
    </source>
</evidence>